<dbReference type="Proteomes" id="UP001595533">
    <property type="component" value="Unassembled WGS sequence"/>
</dbReference>
<evidence type="ECO:0000313" key="2">
    <source>
        <dbReference type="Proteomes" id="UP001595533"/>
    </source>
</evidence>
<proteinExistence type="predicted"/>
<accession>A0ABV7J3P1</accession>
<evidence type="ECO:0000313" key="1">
    <source>
        <dbReference type="EMBL" id="MFC3192738.1"/>
    </source>
</evidence>
<protein>
    <submittedName>
        <fullName evidence="1">Uncharacterized protein</fullName>
    </submittedName>
</protein>
<dbReference type="EMBL" id="JBHRTS010000001">
    <property type="protein sequence ID" value="MFC3192738.1"/>
    <property type="molecule type" value="Genomic_DNA"/>
</dbReference>
<comment type="caution">
    <text evidence="1">The sequence shown here is derived from an EMBL/GenBank/DDBJ whole genome shotgun (WGS) entry which is preliminary data.</text>
</comment>
<organism evidence="1 2">
    <name type="scientific">Marinicella sediminis</name>
    <dbReference type="NCBI Taxonomy" id="1792834"/>
    <lineage>
        <taxon>Bacteria</taxon>
        <taxon>Pseudomonadati</taxon>
        <taxon>Pseudomonadota</taxon>
        <taxon>Gammaproteobacteria</taxon>
        <taxon>Lysobacterales</taxon>
        <taxon>Marinicellaceae</taxon>
        <taxon>Marinicella</taxon>
    </lineage>
</organism>
<name>A0ABV7J3P1_9GAMM</name>
<reference evidence="2" key="1">
    <citation type="journal article" date="2019" name="Int. J. Syst. Evol. Microbiol.">
        <title>The Global Catalogue of Microorganisms (GCM) 10K type strain sequencing project: providing services to taxonomists for standard genome sequencing and annotation.</title>
        <authorList>
            <consortium name="The Broad Institute Genomics Platform"/>
            <consortium name="The Broad Institute Genome Sequencing Center for Infectious Disease"/>
            <person name="Wu L."/>
            <person name="Ma J."/>
        </authorList>
    </citation>
    <scope>NUCLEOTIDE SEQUENCE [LARGE SCALE GENOMIC DNA]</scope>
    <source>
        <strain evidence="2">KCTC 42953</strain>
    </source>
</reference>
<keyword evidence="2" id="KW-1185">Reference proteome</keyword>
<gene>
    <name evidence="1" type="ORF">ACFODZ_00665</name>
</gene>
<sequence length="95" mass="10772">MSFRQDNKDPERQWLSHNKGLLNELGVPDAAIEHWNYVLLHGDDAFGSGWHAENLSIEDAKALLALLKSFYKNETGLDLIQVLRRVIARTEKSGV</sequence>
<dbReference type="RefSeq" id="WP_077409423.1">
    <property type="nucleotide sequence ID" value="NZ_JBHRTS010000001.1"/>
</dbReference>